<dbReference type="Proteomes" id="UP000646833">
    <property type="component" value="Unassembled WGS sequence"/>
</dbReference>
<dbReference type="InterPro" id="IPR013525">
    <property type="entry name" value="ABC2_TM"/>
</dbReference>
<comment type="similarity">
    <text evidence="2">Belongs to the ABC-2 integral membrane protein family.</text>
</comment>
<evidence type="ECO:0000259" key="9">
    <source>
        <dbReference type="PROSITE" id="PS51012"/>
    </source>
</evidence>
<gene>
    <name evidence="10" type="ORF">GCM10007209_37170</name>
</gene>
<evidence type="ECO:0000256" key="4">
    <source>
        <dbReference type="ARBA" id="ARBA00022475"/>
    </source>
</evidence>
<dbReference type="PANTHER" id="PTHR30294">
    <property type="entry name" value="MEMBRANE COMPONENT OF ABC TRANSPORTER YHHJ-RELATED"/>
    <property type="match status" value="1"/>
</dbReference>
<feature type="transmembrane region" description="Helical" evidence="8">
    <location>
        <begin position="21"/>
        <end position="40"/>
    </location>
</feature>
<accession>A0A830DYH3</accession>
<comment type="subcellular location">
    <subcellularLocation>
        <location evidence="1">Cell membrane</location>
        <topology evidence="1">Multi-pass membrane protein</topology>
    </subcellularLocation>
</comment>
<keyword evidence="7 8" id="KW-0472">Membrane</keyword>
<organism evidence="10 11">
    <name type="scientific">Haloferax sulfurifontis</name>
    <dbReference type="NCBI Taxonomy" id="255616"/>
    <lineage>
        <taxon>Archaea</taxon>
        <taxon>Methanobacteriati</taxon>
        <taxon>Methanobacteriota</taxon>
        <taxon>Stenosarchaea group</taxon>
        <taxon>Halobacteria</taxon>
        <taxon>Halobacteriales</taxon>
        <taxon>Haloferacaceae</taxon>
        <taxon>Haloferax</taxon>
    </lineage>
</organism>
<evidence type="ECO:0000313" key="10">
    <source>
        <dbReference type="EMBL" id="GGC71830.1"/>
    </source>
</evidence>
<protein>
    <recommendedName>
        <fullName evidence="9">ABC transmembrane type-2 domain-containing protein</fullName>
    </recommendedName>
</protein>
<feature type="transmembrane region" description="Helical" evidence="8">
    <location>
        <begin position="125"/>
        <end position="148"/>
    </location>
</feature>
<reference evidence="10" key="1">
    <citation type="journal article" date="2014" name="Int. J. Syst. Evol. Microbiol.">
        <title>Complete genome sequence of Corynebacterium casei LMG S-19264T (=DSM 44701T), isolated from a smear-ripened cheese.</title>
        <authorList>
            <consortium name="US DOE Joint Genome Institute (JGI-PGF)"/>
            <person name="Walter F."/>
            <person name="Albersmeier A."/>
            <person name="Kalinowski J."/>
            <person name="Ruckert C."/>
        </authorList>
    </citation>
    <scope>NUCLEOTIDE SEQUENCE</scope>
    <source>
        <strain evidence="10">CCM 7217</strain>
    </source>
</reference>
<evidence type="ECO:0000256" key="2">
    <source>
        <dbReference type="ARBA" id="ARBA00007783"/>
    </source>
</evidence>
<dbReference type="GO" id="GO:0043190">
    <property type="term" value="C:ATP-binding cassette (ABC) transporter complex"/>
    <property type="evidence" value="ECO:0007669"/>
    <property type="project" value="InterPro"/>
</dbReference>
<keyword evidence="4" id="KW-1003">Cell membrane</keyword>
<dbReference type="GO" id="GO:0140359">
    <property type="term" value="F:ABC-type transporter activity"/>
    <property type="evidence" value="ECO:0007669"/>
    <property type="project" value="InterPro"/>
</dbReference>
<dbReference type="AlphaFoldDB" id="A0A830DYH3"/>
<feature type="transmembrane region" description="Helical" evidence="8">
    <location>
        <begin position="46"/>
        <end position="68"/>
    </location>
</feature>
<keyword evidence="6 8" id="KW-1133">Transmembrane helix</keyword>
<evidence type="ECO:0000256" key="1">
    <source>
        <dbReference type="ARBA" id="ARBA00004651"/>
    </source>
</evidence>
<evidence type="ECO:0000256" key="8">
    <source>
        <dbReference type="SAM" id="Phobius"/>
    </source>
</evidence>
<evidence type="ECO:0000256" key="7">
    <source>
        <dbReference type="ARBA" id="ARBA00023136"/>
    </source>
</evidence>
<evidence type="ECO:0000256" key="5">
    <source>
        <dbReference type="ARBA" id="ARBA00022692"/>
    </source>
</evidence>
<feature type="transmembrane region" description="Helical" evidence="8">
    <location>
        <begin position="212"/>
        <end position="230"/>
    </location>
</feature>
<dbReference type="InterPro" id="IPR051449">
    <property type="entry name" value="ABC-2_transporter_component"/>
</dbReference>
<dbReference type="InterPro" id="IPR000412">
    <property type="entry name" value="ABC_2_transport"/>
</dbReference>
<dbReference type="RefSeq" id="WP_007275415.1">
    <property type="nucleotide sequence ID" value="NZ_BMCI01000009.1"/>
</dbReference>
<evidence type="ECO:0000256" key="6">
    <source>
        <dbReference type="ARBA" id="ARBA00022989"/>
    </source>
</evidence>
<dbReference type="PANTHER" id="PTHR30294:SF38">
    <property type="entry name" value="TRANSPORT PERMEASE PROTEIN"/>
    <property type="match status" value="1"/>
</dbReference>
<evidence type="ECO:0000256" key="3">
    <source>
        <dbReference type="ARBA" id="ARBA00022448"/>
    </source>
</evidence>
<reference evidence="10" key="2">
    <citation type="submission" date="2020-09" db="EMBL/GenBank/DDBJ databases">
        <authorList>
            <person name="Sun Q."/>
            <person name="Sedlacek I."/>
        </authorList>
    </citation>
    <scope>NUCLEOTIDE SEQUENCE</scope>
    <source>
        <strain evidence="10">CCM 7217</strain>
    </source>
</reference>
<evidence type="ECO:0000313" key="11">
    <source>
        <dbReference type="Proteomes" id="UP000646833"/>
    </source>
</evidence>
<feature type="transmembrane region" description="Helical" evidence="8">
    <location>
        <begin position="89"/>
        <end position="113"/>
    </location>
</feature>
<proteinExistence type="inferred from homology"/>
<dbReference type="PROSITE" id="PS51012">
    <property type="entry name" value="ABC_TM2"/>
    <property type="match status" value="1"/>
</dbReference>
<keyword evidence="3" id="KW-0813">Transport</keyword>
<sequence>MNGAQAVSLRILMTLRGDKRTLGLILVVPVVLIYLLSEVFERPTEVAPVLLAVFVFMLTYILTAIGFLRERQAGTFERVLVSPISRLELVLGYVLGYGLLATALSLVVLGASVHFFELEFEHGVALFFLVEWLGALSALAIGILLSLFAQNEFQVMQFIPVVISPQIILGGTFMPVEDLPFALEVLARVMPLTYLIQGMNYVVLDVGSARDLWVAVVALLFFTELSAIAANETLRRVR</sequence>
<dbReference type="EMBL" id="BMCI01000009">
    <property type="protein sequence ID" value="GGC71830.1"/>
    <property type="molecule type" value="Genomic_DNA"/>
</dbReference>
<dbReference type="Pfam" id="PF01061">
    <property type="entry name" value="ABC2_membrane"/>
    <property type="match status" value="1"/>
</dbReference>
<feature type="transmembrane region" description="Helical" evidence="8">
    <location>
        <begin position="155"/>
        <end position="176"/>
    </location>
</feature>
<comment type="caution">
    <text evidence="10">The sequence shown here is derived from an EMBL/GenBank/DDBJ whole genome shotgun (WGS) entry which is preliminary data.</text>
</comment>
<keyword evidence="5 8" id="KW-0812">Transmembrane</keyword>
<dbReference type="PIRSF" id="PIRSF006648">
    <property type="entry name" value="DrrB"/>
    <property type="match status" value="1"/>
</dbReference>
<feature type="domain" description="ABC transmembrane type-2" evidence="9">
    <location>
        <begin position="12"/>
        <end position="237"/>
    </location>
</feature>
<dbReference type="InterPro" id="IPR047817">
    <property type="entry name" value="ABC2_TM_bact-type"/>
</dbReference>
<name>A0A830DYH3_9EURY</name>